<keyword evidence="1" id="KW-0812">Transmembrane</keyword>
<reference evidence="2 3" key="1">
    <citation type="submission" date="2019-07" db="EMBL/GenBank/DDBJ databases">
        <title>Deinococcus detaillus sp. nov., isolated from humus soil in Antarctica.</title>
        <authorList>
            <person name="Zhang K."/>
        </authorList>
    </citation>
    <scope>NUCLEOTIDE SEQUENCE [LARGE SCALE GENOMIC DNA]</scope>
    <source>
        <strain evidence="2 3">H1</strain>
    </source>
</reference>
<keyword evidence="1" id="KW-1133">Transmembrane helix</keyword>
<name>A0A553UH50_9DEIO</name>
<protein>
    <submittedName>
        <fullName evidence="2">Uncharacterized protein</fullName>
    </submittedName>
</protein>
<dbReference type="EMBL" id="VKDB01000040">
    <property type="protein sequence ID" value="TSA79539.1"/>
    <property type="molecule type" value="Genomic_DNA"/>
</dbReference>
<dbReference type="AlphaFoldDB" id="A0A553UH50"/>
<dbReference type="Proteomes" id="UP000316092">
    <property type="component" value="Unassembled WGS sequence"/>
</dbReference>
<evidence type="ECO:0000313" key="3">
    <source>
        <dbReference type="Proteomes" id="UP000316092"/>
    </source>
</evidence>
<dbReference type="RefSeq" id="WP_143722135.1">
    <property type="nucleotide sequence ID" value="NZ_VKDB01000040.1"/>
</dbReference>
<gene>
    <name evidence="2" type="ORF">FNU79_17770</name>
</gene>
<evidence type="ECO:0000256" key="1">
    <source>
        <dbReference type="SAM" id="Phobius"/>
    </source>
</evidence>
<comment type="caution">
    <text evidence="2">The sequence shown here is derived from an EMBL/GenBank/DDBJ whole genome shotgun (WGS) entry which is preliminary data.</text>
</comment>
<sequence>MSAMMSNIFHRLKLRRQTVDERAAMLRTGDEYRHAHRAAKLLAASWWVLASVLVFTVAWGAVQTVRSVYAYTDILTPRSAALYREMRDRPDATLTASRAVDLVPVDWGSQTVDYALQCRKRPICTDQARMAFTYWWNRLPDLVRIRQLVTGFFGGLVFLSVFVFVSQGDIRRWEQDEINFLGRQERNARKAARG</sequence>
<keyword evidence="3" id="KW-1185">Reference proteome</keyword>
<keyword evidence="1" id="KW-0472">Membrane</keyword>
<organism evidence="2 3">
    <name type="scientific">Deinococcus detaillensis</name>
    <dbReference type="NCBI Taxonomy" id="2592048"/>
    <lineage>
        <taxon>Bacteria</taxon>
        <taxon>Thermotogati</taxon>
        <taxon>Deinococcota</taxon>
        <taxon>Deinococci</taxon>
        <taxon>Deinococcales</taxon>
        <taxon>Deinococcaceae</taxon>
        <taxon>Deinococcus</taxon>
    </lineage>
</organism>
<feature type="transmembrane region" description="Helical" evidence="1">
    <location>
        <begin position="41"/>
        <end position="62"/>
    </location>
</feature>
<proteinExistence type="predicted"/>
<evidence type="ECO:0000313" key="2">
    <source>
        <dbReference type="EMBL" id="TSA79539.1"/>
    </source>
</evidence>
<feature type="transmembrane region" description="Helical" evidence="1">
    <location>
        <begin position="145"/>
        <end position="165"/>
    </location>
</feature>
<accession>A0A553UH50</accession>